<protein>
    <submittedName>
        <fullName evidence="2">Uncharacterized protein</fullName>
    </submittedName>
</protein>
<sequence length="68" mass="7597">MIPRLFTLAAVICLILAISTLIPRAEASKECLFGYRAICTFTPGSTIILGMMAYIFHDMKKKMQQRSA</sequence>
<reference evidence="2 3" key="1">
    <citation type="submission" date="2019-06" db="EMBL/GenBank/DDBJ databases">
        <title>Desulfobotulus mexicanus sp. nov., a novel sulfate-reducing bacterium isolated from the sediment of an alkaline crater lake in Mexico.</title>
        <authorList>
            <person name="Hirschler-Rea A."/>
        </authorList>
    </citation>
    <scope>NUCLEOTIDE SEQUENCE [LARGE SCALE GENOMIC DNA]</scope>
    <source>
        <strain evidence="2 3">PAR22N</strain>
    </source>
</reference>
<comment type="caution">
    <text evidence="2">The sequence shown here is derived from an EMBL/GenBank/DDBJ whole genome shotgun (WGS) entry which is preliminary data.</text>
</comment>
<accession>A0A5S5MEF1</accession>
<keyword evidence="1" id="KW-0472">Membrane</keyword>
<keyword evidence="1" id="KW-1133">Transmembrane helix</keyword>
<dbReference type="Proteomes" id="UP000321899">
    <property type="component" value="Unassembled WGS sequence"/>
</dbReference>
<evidence type="ECO:0000313" key="3">
    <source>
        <dbReference type="Proteomes" id="UP000321899"/>
    </source>
</evidence>
<evidence type="ECO:0000313" key="2">
    <source>
        <dbReference type="EMBL" id="TYT74005.1"/>
    </source>
</evidence>
<dbReference type="EMBL" id="VDMB01000016">
    <property type="protein sequence ID" value="TYT74005.1"/>
    <property type="molecule type" value="Genomic_DNA"/>
</dbReference>
<name>A0A5S5MEF1_9BACT</name>
<dbReference type="RefSeq" id="WP_139449652.1">
    <property type="nucleotide sequence ID" value="NZ_VDMB01000016.1"/>
</dbReference>
<gene>
    <name evidence="2" type="ORF">FIM25_12010</name>
</gene>
<evidence type="ECO:0000256" key="1">
    <source>
        <dbReference type="SAM" id="Phobius"/>
    </source>
</evidence>
<feature type="transmembrane region" description="Helical" evidence="1">
    <location>
        <begin position="37"/>
        <end position="56"/>
    </location>
</feature>
<keyword evidence="1" id="KW-0812">Transmembrane</keyword>
<proteinExistence type="predicted"/>
<dbReference type="OrthoDB" id="47554at2"/>
<dbReference type="AlphaFoldDB" id="A0A5S5MEF1"/>
<organism evidence="2 3">
    <name type="scientific">Desulfobotulus mexicanus</name>
    <dbReference type="NCBI Taxonomy" id="2586642"/>
    <lineage>
        <taxon>Bacteria</taxon>
        <taxon>Pseudomonadati</taxon>
        <taxon>Thermodesulfobacteriota</taxon>
        <taxon>Desulfobacteria</taxon>
        <taxon>Desulfobacterales</taxon>
        <taxon>Desulfobacteraceae</taxon>
        <taxon>Desulfobotulus</taxon>
    </lineage>
</organism>
<keyword evidence="3" id="KW-1185">Reference proteome</keyword>